<organism evidence="3 4">
    <name type="scientific">Ilex paraguariensis</name>
    <name type="common">yerba mate</name>
    <dbReference type="NCBI Taxonomy" id="185542"/>
    <lineage>
        <taxon>Eukaryota</taxon>
        <taxon>Viridiplantae</taxon>
        <taxon>Streptophyta</taxon>
        <taxon>Embryophyta</taxon>
        <taxon>Tracheophyta</taxon>
        <taxon>Spermatophyta</taxon>
        <taxon>Magnoliopsida</taxon>
        <taxon>eudicotyledons</taxon>
        <taxon>Gunneridae</taxon>
        <taxon>Pentapetalae</taxon>
        <taxon>asterids</taxon>
        <taxon>campanulids</taxon>
        <taxon>Aquifoliales</taxon>
        <taxon>Aquifoliaceae</taxon>
        <taxon>Ilex</taxon>
    </lineage>
</organism>
<evidence type="ECO:0000256" key="2">
    <source>
        <dbReference type="SAM" id="Phobius"/>
    </source>
</evidence>
<evidence type="ECO:0000313" key="3">
    <source>
        <dbReference type="EMBL" id="CAK9181764.1"/>
    </source>
</evidence>
<feature type="transmembrane region" description="Helical" evidence="2">
    <location>
        <begin position="117"/>
        <end position="137"/>
    </location>
</feature>
<protein>
    <submittedName>
        <fullName evidence="3">Uncharacterized protein</fullName>
    </submittedName>
</protein>
<evidence type="ECO:0000313" key="4">
    <source>
        <dbReference type="Proteomes" id="UP001642360"/>
    </source>
</evidence>
<keyword evidence="2" id="KW-0812">Transmembrane</keyword>
<keyword evidence="2" id="KW-0472">Membrane</keyword>
<feature type="non-terminal residue" evidence="3">
    <location>
        <position position="1"/>
    </location>
</feature>
<keyword evidence="2" id="KW-1133">Transmembrane helix</keyword>
<dbReference type="AlphaFoldDB" id="A0ABC8UL85"/>
<keyword evidence="4" id="KW-1185">Reference proteome</keyword>
<dbReference type="PANTHER" id="PTHR35483:SF1">
    <property type="entry name" value="GLYCINE-RICH PROTEIN-RELATED"/>
    <property type="match status" value="1"/>
</dbReference>
<reference evidence="3 4" key="1">
    <citation type="submission" date="2024-02" db="EMBL/GenBank/DDBJ databases">
        <authorList>
            <person name="Vignale AGUSTIN F."/>
            <person name="Sosa J E."/>
            <person name="Modenutti C."/>
        </authorList>
    </citation>
    <scope>NUCLEOTIDE SEQUENCE [LARGE SCALE GENOMIC DNA]</scope>
</reference>
<evidence type="ECO:0000256" key="1">
    <source>
        <dbReference type="SAM" id="MobiDB-lite"/>
    </source>
</evidence>
<feature type="region of interest" description="Disordered" evidence="1">
    <location>
        <begin position="82"/>
        <end position="106"/>
    </location>
</feature>
<sequence length="172" mass="18991">FLGADYAGLVLNHLNEVVKTSLKLTTAASRYCRSPSVCSYGGKEKSENDNEASPWKSLEKAMGSLKKEQSLEDELRNQIQKQEYYDDGGGGRTPPGGSGDGSGGSDDDGLSGIWDELLQVVLATTGFIFLVVSFSISPPPPKKKKKMDIYEHRCFVCQKYYWGLVNSFYSPW</sequence>
<accession>A0ABC8UL85</accession>
<comment type="caution">
    <text evidence="3">The sequence shown here is derived from an EMBL/GenBank/DDBJ whole genome shotgun (WGS) entry which is preliminary data.</text>
</comment>
<proteinExistence type="predicted"/>
<dbReference type="Proteomes" id="UP001642360">
    <property type="component" value="Unassembled WGS sequence"/>
</dbReference>
<name>A0ABC8UL85_9AQUA</name>
<feature type="compositionally biased region" description="Gly residues" evidence="1">
    <location>
        <begin position="87"/>
        <end position="104"/>
    </location>
</feature>
<gene>
    <name evidence="3" type="ORF">ILEXP_LOCUS51873</name>
</gene>
<dbReference type="EMBL" id="CAUOFW020008157">
    <property type="protein sequence ID" value="CAK9181764.1"/>
    <property type="molecule type" value="Genomic_DNA"/>
</dbReference>
<dbReference type="PANTHER" id="PTHR35483">
    <property type="entry name" value="NUCLEUSENVELOPE PROTEIN"/>
    <property type="match status" value="1"/>
</dbReference>